<evidence type="ECO:0000256" key="1">
    <source>
        <dbReference type="SAM" id="MobiDB-lite"/>
    </source>
</evidence>
<proteinExistence type="predicted"/>
<reference evidence="2" key="1">
    <citation type="submission" date="2014-11" db="EMBL/GenBank/DDBJ databases">
        <authorList>
            <person name="Otto D Thomas"/>
            <person name="Naeem Raeece"/>
        </authorList>
    </citation>
    <scope>NUCLEOTIDE SEQUENCE</scope>
</reference>
<sequence>MALNRTLRLRFENKQLQNLYEVLEDAHSQLPQLILQMTGFNPTIENGILRMIQFNVQPTEVPGVDGDAEEGSDSQDSSNTSEDDDSDYSDKESGDDDDSD</sequence>
<feature type="region of interest" description="Disordered" evidence="1">
    <location>
        <begin position="59"/>
        <end position="100"/>
    </location>
</feature>
<name>A0A0G4GBZ8_9ALVE</name>
<organism evidence="2">
    <name type="scientific">Chromera velia CCMP2878</name>
    <dbReference type="NCBI Taxonomy" id="1169474"/>
    <lineage>
        <taxon>Eukaryota</taxon>
        <taxon>Sar</taxon>
        <taxon>Alveolata</taxon>
        <taxon>Colpodellida</taxon>
        <taxon>Chromeraceae</taxon>
        <taxon>Chromera</taxon>
    </lineage>
</organism>
<evidence type="ECO:0000313" key="2">
    <source>
        <dbReference type="EMBL" id="CEM26706.1"/>
    </source>
</evidence>
<accession>A0A0G4GBZ8</accession>
<gene>
    <name evidence="2" type="ORF">Cvel_21223</name>
</gene>
<protein>
    <submittedName>
        <fullName evidence="2">Uncharacterized protein</fullName>
    </submittedName>
</protein>
<feature type="compositionally biased region" description="Acidic residues" evidence="1">
    <location>
        <begin position="81"/>
        <end position="100"/>
    </location>
</feature>
<dbReference type="VEuPathDB" id="CryptoDB:Cvel_21223"/>
<dbReference type="EMBL" id="CDMZ01001073">
    <property type="protein sequence ID" value="CEM26706.1"/>
    <property type="molecule type" value="Genomic_DNA"/>
</dbReference>
<dbReference type="AlphaFoldDB" id="A0A0G4GBZ8"/>